<reference evidence="3 4" key="1">
    <citation type="submission" date="2020-05" db="EMBL/GenBank/DDBJ databases">
        <title>Complete genome of Desulfobulbus oligotrophicus.</title>
        <authorList>
            <person name="Podar M."/>
        </authorList>
    </citation>
    <scope>NUCLEOTIDE SEQUENCE [LARGE SCALE GENOMIC DNA]</scope>
    <source>
        <strain evidence="3 4">Prop6</strain>
    </source>
</reference>
<keyword evidence="4" id="KW-1185">Reference proteome</keyword>
<evidence type="ECO:0000313" key="3">
    <source>
        <dbReference type="EMBL" id="QQG64383.1"/>
    </source>
</evidence>
<dbReference type="KEGG" id="dog:HP555_00170"/>
<keyword evidence="1" id="KW-0408">Iron</keyword>
<dbReference type="AlphaFoldDB" id="A0A7T6APB3"/>
<evidence type="ECO:0000256" key="1">
    <source>
        <dbReference type="ARBA" id="ARBA00023004"/>
    </source>
</evidence>
<dbReference type="Pfam" id="PF04023">
    <property type="entry name" value="FeoA"/>
    <property type="match status" value="1"/>
</dbReference>
<accession>A0A7T6APB3</accession>
<dbReference type="EMBL" id="CP054140">
    <property type="protein sequence ID" value="QQG64383.1"/>
    <property type="molecule type" value="Genomic_DNA"/>
</dbReference>
<sequence>MPLTESCCHRRIRVCSVNGDRRTCARMANLGVFPGSELELLCKGGGQQCMVKVNGGTISLDALAASSILVTPV</sequence>
<dbReference type="InterPro" id="IPR038157">
    <property type="entry name" value="FeoA_core_dom"/>
</dbReference>
<name>A0A7T6APB3_9BACT</name>
<dbReference type="InterPro" id="IPR007167">
    <property type="entry name" value="Fe-transptr_FeoA-like"/>
</dbReference>
<dbReference type="InterPro" id="IPR008988">
    <property type="entry name" value="Transcriptional_repressor_C"/>
</dbReference>
<organism evidence="3 4">
    <name type="scientific">Desulfobulbus oligotrophicus</name>
    <dbReference type="NCBI Taxonomy" id="1909699"/>
    <lineage>
        <taxon>Bacteria</taxon>
        <taxon>Pseudomonadati</taxon>
        <taxon>Thermodesulfobacteriota</taxon>
        <taxon>Desulfobulbia</taxon>
        <taxon>Desulfobulbales</taxon>
        <taxon>Desulfobulbaceae</taxon>
        <taxon>Desulfobulbus</taxon>
    </lineage>
</organism>
<gene>
    <name evidence="3" type="ORF">HP555_00170</name>
</gene>
<feature type="domain" description="Ferrous iron transporter FeoA-like" evidence="2">
    <location>
        <begin position="1"/>
        <end position="72"/>
    </location>
</feature>
<dbReference type="RefSeq" id="WP_199263216.1">
    <property type="nucleotide sequence ID" value="NZ_CP054140.1"/>
</dbReference>
<protein>
    <submittedName>
        <fullName evidence="3">Ferrous iron transport protein A</fullName>
    </submittedName>
</protein>
<dbReference type="Proteomes" id="UP000596092">
    <property type="component" value="Chromosome"/>
</dbReference>
<dbReference type="SMART" id="SM00899">
    <property type="entry name" value="FeoA"/>
    <property type="match status" value="1"/>
</dbReference>
<evidence type="ECO:0000259" key="2">
    <source>
        <dbReference type="SMART" id="SM00899"/>
    </source>
</evidence>
<evidence type="ECO:0000313" key="4">
    <source>
        <dbReference type="Proteomes" id="UP000596092"/>
    </source>
</evidence>
<dbReference type="Gene3D" id="2.30.30.90">
    <property type="match status" value="1"/>
</dbReference>
<dbReference type="SUPFAM" id="SSF50037">
    <property type="entry name" value="C-terminal domain of transcriptional repressors"/>
    <property type="match status" value="1"/>
</dbReference>
<proteinExistence type="predicted"/>
<dbReference type="GO" id="GO:0046914">
    <property type="term" value="F:transition metal ion binding"/>
    <property type="evidence" value="ECO:0007669"/>
    <property type="project" value="InterPro"/>
</dbReference>